<dbReference type="OMA" id="YKPQTPY"/>
<feature type="compositionally biased region" description="Low complexity" evidence="12">
    <location>
        <begin position="432"/>
        <end position="443"/>
    </location>
</feature>
<keyword evidence="5 10" id="KW-0678">Repressor</keyword>
<feature type="coiled-coil region" evidence="11">
    <location>
        <begin position="40"/>
        <end position="67"/>
    </location>
</feature>
<dbReference type="InterPro" id="IPR012270">
    <property type="entry name" value="CCR4-NOT_su3/5"/>
</dbReference>
<keyword evidence="9 10" id="KW-0539">Nucleus</keyword>
<dbReference type="Gene3D" id="2.30.30.1020">
    <property type="entry name" value="CCR4-NOT complex subunit 2/3/5, C-terminal domain"/>
    <property type="match status" value="1"/>
</dbReference>
<dbReference type="Pfam" id="PF04065">
    <property type="entry name" value="Not3"/>
    <property type="match status" value="1"/>
</dbReference>
<feature type="domain" description="CCR4-Not complex component Not N-terminal" evidence="13">
    <location>
        <begin position="3"/>
        <end position="231"/>
    </location>
</feature>
<feature type="compositionally biased region" description="Low complexity" evidence="12">
    <location>
        <begin position="481"/>
        <end position="491"/>
    </location>
</feature>
<name>A0A5J4YUR7_PORPP</name>
<dbReference type="PIRSF" id="PIRSF005290">
    <property type="entry name" value="NOT_su_3_5"/>
    <property type="match status" value="1"/>
</dbReference>
<evidence type="ECO:0000256" key="5">
    <source>
        <dbReference type="ARBA" id="ARBA00022491"/>
    </source>
</evidence>
<gene>
    <name evidence="15" type="ORF">FVE85_3337</name>
</gene>
<protein>
    <submittedName>
        <fullName evidence="15">CCR4-NOT transcription complex subunit 3</fullName>
    </submittedName>
</protein>
<feature type="compositionally biased region" description="Low complexity" evidence="12">
    <location>
        <begin position="338"/>
        <end position="354"/>
    </location>
</feature>
<keyword evidence="11" id="KW-0175">Coiled coil</keyword>
<evidence type="ECO:0000256" key="7">
    <source>
        <dbReference type="ARBA" id="ARBA00023015"/>
    </source>
</evidence>
<keyword evidence="4 10" id="KW-0963">Cytoplasm</keyword>
<evidence type="ECO:0000256" key="2">
    <source>
        <dbReference type="ARBA" id="ARBA00004496"/>
    </source>
</evidence>
<feature type="region of interest" description="Disordered" evidence="12">
    <location>
        <begin position="412"/>
        <end position="528"/>
    </location>
</feature>
<keyword evidence="8 10" id="KW-0804">Transcription</keyword>
<evidence type="ECO:0000256" key="10">
    <source>
        <dbReference type="PIRNR" id="PIRNR005290"/>
    </source>
</evidence>
<evidence type="ECO:0000259" key="14">
    <source>
        <dbReference type="Pfam" id="PF04153"/>
    </source>
</evidence>
<evidence type="ECO:0000256" key="4">
    <source>
        <dbReference type="ARBA" id="ARBA00022490"/>
    </source>
</evidence>
<dbReference type="InterPro" id="IPR007282">
    <property type="entry name" value="NOT2/3/5_C"/>
</dbReference>
<evidence type="ECO:0000256" key="9">
    <source>
        <dbReference type="ARBA" id="ARBA00023242"/>
    </source>
</evidence>
<dbReference type="InterPro" id="IPR040168">
    <property type="entry name" value="Not2/3/5"/>
</dbReference>
<comment type="caution">
    <text evidence="15">The sequence shown here is derived from an EMBL/GenBank/DDBJ whole genome shotgun (WGS) entry which is preliminary data.</text>
</comment>
<dbReference type="GO" id="GO:0030015">
    <property type="term" value="C:CCR4-NOT core complex"/>
    <property type="evidence" value="ECO:0007669"/>
    <property type="project" value="UniProtKB-UniRule"/>
</dbReference>
<dbReference type="InterPro" id="IPR038635">
    <property type="entry name" value="CCR4-NOT_su2/3/5_C_sf"/>
</dbReference>
<evidence type="ECO:0000256" key="6">
    <source>
        <dbReference type="ARBA" id="ARBA00022553"/>
    </source>
</evidence>
<feature type="compositionally biased region" description="Low complexity" evidence="12">
    <location>
        <begin position="287"/>
        <end position="305"/>
    </location>
</feature>
<dbReference type="OrthoDB" id="293823at2759"/>
<keyword evidence="16" id="KW-1185">Reference proteome</keyword>
<dbReference type="GO" id="GO:0000932">
    <property type="term" value="C:P-body"/>
    <property type="evidence" value="ECO:0007669"/>
    <property type="project" value="UniProtKB-UniRule"/>
</dbReference>
<proteinExistence type="inferred from homology"/>
<dbReference type="Proteomes" id="UP000324585">
    <property type="component" value="Unassembled WGS sequence"/>
</dbReference>
<sequence length="685" mass="73592">MANRKLQKEIEIVFKKVDEGVVVFEQIWDKVYSAATPAQKEKYEGDLKKEIKKLQRLRDQIKSWQGDSSIKDKTKLDSYRKLIESKMEKFKICEKETKTKAFSKEGLQLDRTDPKERAKQEVGDWVADFITRLGDQLEELEAELEAIKTQGKKKKGGTGTASEKSNDVQSTMERHVFHQDMLEKVLRAVHNETITPEQANDLKDSIEYYLDSNQDPDFMDDDTLYDDLDLDAVPASAFLSKKEEEDTAAAAAAGVEIDELNAQGSARNAAGKDIPRPPTSNNVAKVATLSSSPSASPSILNASSAVSIPRKTAARPGPVQVGGSAPEPKGSENARLGSSPAAKSSMKAPSATSSENGVKAVDYAAAAAASGVDTIAPPLAFSSIVKGSAPSAVSAVATGTTPTLASVPAAVPGRAPSPMVSAAPAPVPSPAPAQAAQGGSASPKISATGMHPSATNAPHAGLRGGMSSSPTPSTAVGHESAAQAGGQAQGASMDPFDLSGMGSSGLRGASASAAPAIPKDAPDAERAGLSSAQALEFALRTGMPVSAESEFASMKRKQGLKQANGHNSVNTPACFPQKMPPNLENEKVFERFGPETLFYVFYYQPGTLQQYLAAKQLKKQNWRFHKKYCTWFQRHVEPTVLADDFEQGTYVYFDYVLRHDTDVGWLNRYKADFRFEYQYLEDELT</sequence>
<feature type="region of interest" description="Disordered" evidence="12">
    <location>
        <begin position="266"/>
        <end position="356"/>
    </location>
</feature>
<dbReference type="PANTHER" id="PTHR23326">
    <property type="entry name" value="CCR4 NOT-RELATED"/>
    <property type="match status" value="1"/>
</dbReference>
<evidence type="ECO:0000256" key="8">
    <source>
        <dbReference type="ARBA" id="ARBA00023163"/>
    </source>
</evidence>
<keyword evidence="7 10" id="KW-0805">Transcription regulation</keyword>
<comment type="subcellular location">
    <subcellularLocation>
        <location evidence="2 10">Cytoplasm</location>
    </subcellularLocation>
    <subcellularLocation>
        <location evidence="1 10">Nucleus</location>
    </subcellularLocation>
</comment>
<evidence type="ECO:0000256" key="3">
    <source>
        <dbReference type="ARBA" id="ARBA00007682"/>
    </source>
</evidence>
<evidence type="ECO:0000256" key="1">
    <source>
        <dbReference type="ARBA" id="ARBA00004123"/>
    </source>
</evidence>
<comment type="similarity">
    <text evidence="3 10">Belongs to the CNOT2/3/5 family.</text>
</comment>
<accession>A0A5J4YUR7</accession>
<feature type="compositionally biased region" description="Polar residues" evidence="12">
    <location>
        <begin position="161"/>
        <end position="170"/>
    </location>
</feature>
<feature type="region of interest" description="Disordered" evidence="12">
    <location>
        <begin position="149"/>
        <end position="170"/>
    </location>
</feature>
<dbReference type="AlphaFoldDB" id="A0A5J4YUR7"/>
<dbReference type="GO" id="GO:0005634">
    <property type="term" value="C:nucleus"/>
    <property type="evidence" value="ECO:0007669"/>
    <property type="project" value="UniProtKB-SubCell"/>
</dbReference>
<feature type="domain" description="NOT2/NOT3/NOT5 C-terminal" evidence="14">
    <location>
        <begin position="565"/>
        <end position="680"/>
    </location>
</feature>
<evidence type="ECO:0000313" key="15">
    <source>
        <dbReference type="EMBL" id="KAA8495096.1"/>
    </source>
</evidence>
<keyword evidence="6" id="KW-0597">Phosphoprotein</keyword>
<dbReference type="GO" id="GO:0006355">
    <property type="term" value="P:regulation of DNA-templated transcription"/>
    <property type="evidence" value="ECO:0007669"/>
    <property type="project" value="InterPro"/>
</dbReference>
<organism evidence="15 16">
    <name type="scientific">Porphyridium purpureum</name>
    <name type="common">Red alga</name>
    <name type="synonym">Porphyridium cruentum</name>
    <dbReference type="NCBI Taxonomy" id="35688"/>
    <lineage>
        <taxon>Eukaryota</taxon>
        <taxon>Rhodophyta</taxon>
        <taxon>Bangiophyceae</taxon>
        <taxon>Porphyridiales</taxon>
        <taxon>Porphyridiaceae</taxon>
        <taxon>Porphyridium</taxon>
    </lineage>
</organism>
<reference evidence="16" key="1">
    <citation type="journal article" date="2019" name="Nat. Commun.">
        <title>Expansion of phycobilisome linker gene families in mesophilic red algae.</title>
        <authorList>
            <person name="Lee J."/>
            <person name="Kim D."/>
            <person name="Bhattacharya D."/>
            <person name="Yoon H.S."/>
        </authorList>
    </citation>
    <scope>NUCLEOTIDE SEQUENCE [LARGE SCALE GENOMIC DNA]</scope>
    <source>
        <strain evidence="16">CCMP 1328</strain>
    </source>
</reference>
<evidence type="ECO:0000313" key="16">
    <source>
        <dbReference type="Proteomes" id="UP000324585"/>
    </source>
</evidence>
<dbReference type="InterPro" id="IPR007207">
    <property type="entry name" value="Not_N"/>
</dbReference>
<dbReference type="EMBL" id="VRMN01000004">
    <property type="protein sequence ID" value="KAA8495096.1"/>
    <property type="molecule type" value="Genomic_DNA"/>
</dbReference>
<evidence type="ECO:0000259" key="13">
    <source>
        <dbReference type="Pfam" id="PF04065"/>
    </source>
</evidence>
<evidence type="ECO:0000256" key="12">
    <source>
        <dbReference type="SAM" id="MobiDB-lite"/>
    </source>
</evidence>
<feature type="compositionally biased region" description="Low complexity" evidence="12">
    <location>
        <begin position="499"/>
        <end position="516"/>
    </location>
</feature>
<dbReference type="Pfam" id="PF04153">
    <property type="entry name" value="NOT2_3_5_C"/>
    <property type="match status" value="1"/>
</dbReference>
<evidence type="ECO:0000256" key="11">
    <source>
        <dbReference type="SAM" id="Coils"/>
    </source>
</evidence>